<accession>A0A427AJK1</accession>
<dbReference type="Proteomes" id="UP000287651">
    <property type="component" value="Unassembled WGS sequence"/>
</dbReference>
<gene>
    <name evidence="2" type="ORF">B296_00008713</name>
</gene>
<dbReference type="AlphaFoldDB" id="A0A427AJK1"/>
<sequence>MDELDAWAGSSEAYPDAAAAASGWSPAGSAEGEAPAIESAAAEERHPMLALFFIAPTPSVRRTPKSRTPPPRAGHVRELCPLLLQCEHLLVISAHLPNRSPAGARRGRVSTTRSSRAHRERYDKKAIPPRVRCVSDDKSNTPRISKIRVRCRSNSYVVVCTITLRRGSSLSAIVEAEEQGFLTPKRMASERVDYFPAKGVVGCFNLGLQQTKALDSICFMSLKSFNATDRRTYFAVKWLVPEQGDPHPLSQWSSSPTTLPVLAVTGDRTDRGSHRCGRHAPETNTLAQRKLKDKRKKKDRASER</sequence>
<evidence type="ECO:0000256" key="1">
    <source>
        <dbReference type="SAM" id="MobiDB-lite"/>
    </source>
</evidence>
<dbReference type="EMBL" id="AMZH03002224">
    <property type="protein sequence ID" value="RRT76322.1"/>
    <property type="molecule type" value="Genomic_DNA"/>
</dbReference>
<protein>
    <submittedName>
        <fullName evidence="2">Uncharacterized protein</fullName>
    </submittedName>
</protein>
<evidence type="ECO:0000313" key="2">
    <source>
        <dbReference type="EMBL" id="RRT76322.1"/>
    </source>
</evidence>
<feature type="region of interest" description="Disordered" evidence="1">
    <location>
        <begin position="265"/>
        <end position="304"/>
    </location>
</feature>
<reference evidence="2 3" key="1">
    <citation type="journal article" date="2014" name="Agronomy (Basel)">
        <title>A Draft Genome Sequence for Ensete ventricosum, the Drought-Tolerant Tree Against Hunger.</title>
        <authorList>
            <person name="Harrison J."/>
            <person name="Moore K.A."/>
            <person name="Paszkiewicz K."/>
            <person name="Jones T."/>
            <person name="Grant M."/>
            <person name="Ambacheew D."/>
            <person name="Muzemil S."/>
            <person name="Studholme D.J."/>
        </authorList>
    </citation>
    <scope>NUCLEOTIDE SEQUENCE [LARGE SCALE GENOMIC DNA]</scope>
</reference>
<proteinExistence type="predicted"/>
<feature type="region of interest" description="Disordered" evidence="1">
    <location>
        <begin position="100"/>
        <end position="122"/>
    </location>
</feature>
<organism evidence="2 3">
    <name type="scientific">Ensete ventricosum</name>
    <name type="common">Abyssinian banana</name>
    <name type="synonym">Musa ensete</name>
    <dbReference type="NCBI Taxonomy" id="4639"/>
    <lineage>
        <taxon>Eukaryota</taxon>
        <taxon>Viridiplantae</taxon>
        <taxon>Streptophyta</taxon>
        <taxon>Embryophyta</taxon>
        <taxon>Tracheophyta</taxon>
        <taxon>Spermatophyta</taxon>
        <taxon>Magnoliopsida</taxon>
        <taxon>Liliopsida</taxon>
        <taxon>Zingiberales</taxon>
        <taxon>Musaceae</taxon>
        <taxon>Ensete</taxon>
    </lineage>
</organism>
<comment type="caution">
    <text evidence="2">The sequence shown here is derived from an EMBL/GenBank/DDBJ whole genome shotgun (WGS) entry which is preliminary data.</text>
</comment>
<evidence type="ECO:0000313" key="3">
    <source>
        <dbReference type="Proteomes" id="UP000287651"/>
    </source>
</evidence>
<feature type="region of interest" description="Disordered" evidence="1">
    <location>
        <begin position="18"/>
        <end position="37"/>
    </location>
</feature>
<name>A0A427AJK1_ENSVE</name>
<feature type="compositionally biased region" description="Basic residues" evidence="1">
    <location>
        <begin position="289"/>
        <end position="304"/>
    </location>
</feature>